<sequence length="1035" mass="112727">MATSSTYKPIALESLGMFDDDEEDEVMPLQPRSNNLSDALSTLNSLAKSGRPPASISQAQRKTLDYTKPAAAARDWPASLDEELDLEEEMAREAAQEQEWGAAPDFPEQGVEEYEDEDDEEEMAAMRAAEGQSAKADAASSSSSRMPVLEDSGLLGDMEGEPEISSSSNQRPRPPVSTIESTTTASDDDLYLPSSSAVTAPRPVARPNIGATTSASAFSSSSIPYDSAIPKYIPAGHFAALSLDGTSVRFERRRRIRGWKPPPPHYGESSSTGLLSRPVHQIIEAVRAREAEDIVARDEELAARSAALHQTRTHARTAPRDDGKVWVERYRPKRFAELLGDERVHREVMSWLKEWDSCVFKKKNRKRPRHDGGSAPSAGPSSYGVPVEWKDPYDRPQQRVLLISGAPGLGKTTLAHVLARAAGYGVYELNASDSRSAGAVTDTIKMALESASLKDARPTCLVVDEIDGATGGGMSSGAGGEESRGFIKALVDLVEGGKGGRKAKGAKGSKGKRSKPLLRPIICICNDLYAPALRPLRPYCRLIRFQKPATNHLVTRLKSICEAEGISASSRCLSLLSALSQGDIRSCLNVLQLAKLRSLRKLAGSGRSDGLVEVTEAEIREAGVGVKDGSTNLQTVWSALFKTPSPKERARKTAPYEGPALTQHLISLVQSSGDYNRLLQGCFEHYPNLSFVDDGWWRIRTMLDWVAWGTELQDKAWSNGTFDLMGYVPWSFVKWNGLFANTVNSLPEWPKVDYEQFLKKQAFEEISIELHHSLPPSLRVQFGRDAVVRELGPTLMRMLTPDLKPINNQIVRPAERATLGSLVNIMLHLSLNFTQERTDEGVLTYRLEPPLEVFTSYDGKKSAAVNVGRYAVRAIVMRELEAERARRRNGVADGTPGEASSSSAKNALEAYRKADANGLGLAGKKEKVALDFFGRPVVLKPKKEAGGASTSPSGGLKDLPAPILAARQAKEALNAAMLPDSKGSAAKEDFPAGETAESGTDSSVQPSQKRLKVHYRHNEGYSNAVRQPIKMSALL</sequence>
<keyword evidence="12" id="KW-1185">Reference proteome</keyword>
<comment type="subcellular location">
    <subcellularLocation>
        <location evidence="1">Nucleus</location>
    </subcellularLocation>
</comment>
<keyword evidence="4" id="KW-0067">ATP-binding</keyword>
<evidence type="ECO:0000256" key="9">
    <source>
        <dbReference type="SAM" id="MobiDB-lite"/>
    </source>
</evidence>
<dbReference type="GO" id="GO:0016887">
    <property type="term" value="F:ATP hydrolysis activity"/>
    <property type="evidence" value="ECO:0007669"/>
    <property type="project" value="InterPro"/>
</dbReference>
<dbReference type="SMART" id="SM00382">
    <property type="entry name" value="AAA"/>
    <property type="match status" value="1"/>
</dbReference>
<dbReference type="GO" id="GO:0006260">
    <property type="term" value="P:DNA replication"/>
    <property type="evidence" value="ECO:0007669"/>
    <property type="project" value="UniProtKB-KW"/>
</dbReference>
<feature type="compositionally biased region" description="Polar residues" evidence="9">
    <location>
        <begin position="31"/>
        <end position="47"/>
    </location>
</feature>
<evidence type="ECO:0000259" key="10">
    <source>
        <dbReference type="SMART" id="SM00382"/>
    </source>
</evidence>
<dbReference type="AlphaFoldDB" id="A0A316UJP0"/>
<keyword evidence="3" id="KW-0547">Nucleotide-binding</keyword>
<feature type="region of interest" description="Disordered" evidence="9">
    <location>
        <begin position="885"/>
        <end position="905"/>
    </location>
</feature>
<dbReference type="OrthoDB" id="2195431at2759"/>
<reference evidence="11 12" key="1">
    <citation type="journal article" date="2018" name="Mol. Biol. Evol.">
        <title>Broad Genomic Sampling Reveals a Smut Pathogenic Ancestry of the Fungal Clade Ustilaginomycotina.</title>
        <authorList>
            <person name="Kijpornyongpan T."/>
            <person name="Mondo S.J."/>
            <person name="Barry K."/>
            <person name="Sandor L."/>
            <person name="Lee J."/>
            <person name="Lipzen A."/>
            <person name="Pangilinan J."/>
            <person name="LaButti K."/>
            <person name="Hainaut M."/>
            <person name="Henrissat B."/>
            <person name="Grigoriev I.V."/>
            <person name="Spatafora J.W."/>
            <person name="Aime M.C."/>
        </authorList>
    </citation>
    <scope>NUCLEOTIDE SEQUENCE [LARGE SCALE GENOMIC DNA]</scope>
    <source>
        <strain evidence="11 12">MCA 4718</strain>
    </source>
</reference>
<feature type="compositionally biased region" description="Polar residues" evidence="9">
    <location>
        <begin position="997"/>
        <end position="1008"/>
    </location>
</feature>
<feature type="region of interest" description="Disordered" evidence="9">
    <location>
        <begin position="980"/>
        <end position="1008"/>
    </location>
</feature>
<dbReference type="InterPro" id="IPR053016">
    <property type="entry name" value="CTF18-RFC_complex"/>
</dbReference>
<evidence type="ECO:0000313" key="11">
    <source>
        <dbReference type="EMBL" id="PWN24183.1"/>
    </source>
</evidence>
<dbReference type="Proteomes" id="UP000245942">
    <property type="component" value="Unassembled WGS sequence"/>
</dbReference>
<dbReference type="EMBL" id="KZ819321">
    <property type="protein sequence ID" value="PWN24183.1"/>
    <property type="molecule type" value="Genomic_DNA"/>
</dbReference>
<organism evidence="11 12">
    <name type="scientific">Pseudomicrostroma glucosiphilum</name>
    <dbReference type="NCBI Taxonomy" id="1684307"/>
    <lineage>
        <taxon>Eukaryota</taxon>
        <taxon>Fungi</taxon>
        <taxon>Dikarya</taxon>
        <taxon>Basidiomycota</taxon>
        <taxon>Ustilaginomycotina</taxon>
        <taxon>Exobasidiomycetes</taxon>
        <taxon>Microstromatales</taxon>
        <taxon>Microstromatales incertae sedis</taxon>
        <taxon>Pseudomicrostroma</taxon>
    </lineage>
</organism>
<dbReference type="InterPro" id="IPR047854">
    <property type="entry name" value="RFC_lid"/>
</dbReference>
<proteinExistence type="inferred from homology"/>
<evidence type="ECO:0000256" key="5">
    <source>
        <dbReference type="ARBA" id="ARBA00023125"/>
    </source>
</evidence>
<keyword evidence="2" id="KW-0235">DNA replication</keyword>
<evidence type="ECO:0000256" key="7">
    <source>
        <dbReference type="ARBA" id="ARBA00023306"/>
    </source>
</evidence>
<dbReference type="PANTHER" id="PTHR46765:SF1">
    <property type="entry name" value="P-LOOP CONTAINING NUCLEOSIDE TRIPHOSPHATE HYDROLASES SUPERFAMILY PROTEIN"/>
    <property type="match status" value="1"/>
</dbReference>
<accession>A0A316UJP0</accession>
<dbReference type="InterPro" id="IPR003593">
    <property type="entry name" value="AAA+_ATPase"/>
</dbReference>
<dbReference type="STRING" id="1684307.A0A316UJP0"/>
<evidence type="ECO:0000313" key="12">
    <source>
        <dbReference type="Proteomes" id="UP000245942"/>
    </source>
</evidence>
<evidence type="ECO:0000256" key="6">
    <source>
        <dbReference type="ARBA" id="ARBA00023242"/>
    </source>
</evidence>
<feature type="compositionally biased region" description="Low complexity" evidence="9">
    <location>
        <begin position="373"/>
        <end position="384"/>
    </location>
</feature>
<dbReference type="Gene3D" id="1.10.8.60">
    <property type="match status" value="1"/>
</dbReference>
<dbReference type="InterPro" id="IPR003959">
    <property type="entry name" value="ATPase_AAA_core"/>
</dbReference>
<evidence type="ECO:0000256" key="3">
    <source>
        <dbReference type="ARBA" id="ARBA00022741"/>
    </source>
</evidence>
<gene>
    <name evidence="11" type="ORF">BCV69DRAFT_280078</name>
</gene>
<keyword evidence="7" id="KW-0131">Cell cycle</keyword>
<dbReference type="CDD" id="cd18140">
    <property type="entry name" value="HLD_clamp_RFC"/>
    <property type="match status" value="1"/>
</dbReference>
<feature type="domain" description="AAA+ ATPase" evidence="10">
    <location>
        <begin position="397"/>
        <end position="549"/>
    </location>
</feature>
<dbReference type="GO" id="GO:0005634">
    <property type="term" value="C:nucleus"/>
    <property type="evidence" value="ECO:0007669"/>
    <property type="project" value="UniProtKB-SubCell"/>
</dbReference>
<feature type="compositionally biased region" description="Low complexity" evidence="9">
    <location>
        <begin position="125"/>
        <end position="144"/>
    </location>
</feature>
<dbReference type="SUPFAM" id="SSF52540">
    <property type="entry name" value="P-loop containing nucleoside triphosphate hydrolases"/>
    <property type="match status" value="1"/>
</dbReference>
<feature type="region of interest" description="Disordered" evidence="9">
    <location>
        <begin position="14"/>
        <end position="205"/>
    </location>
</feature>
<protein>
    <recommendedName>
        <fullName evidence="10">AAA+ ATPase domain-containing protein</fullName>
    </recommendedName>
</protein>
<dbReference type="CDD" id="cd00009">
    <property type="entry name" value="AAA"/>
    <property type="match status" value="1"/>
</dbReference>
<evidence type="ECO:0000256" key="4">
    <source>
        <dbReference type="ARBA" id="ARBA00022840"/>
    </source>
</evidence>
<evidence type="ECO:0000256" key="1">
    <source>
        <dbReference type="ARBA" id="ARBA00004123"/>
    </source>
</evidence>
<keyword evidence="6" id="KW-0539">Nucleus</keyword>
<name>A0A316UJP0_9BASI</name>
<dbReference type="InterPro" id="IPR027417">
    <property type="entry name" value="P-loop_NTPase"/>
</dbReference>
<dbReference type="GO" id="GO:0005524">
    <property type="term" value="F:ATP binding"/>
    <property type="evidence" value="ECO:0007669"/>
    <property type="project" value="UniProtKB-KW"/>
</dbReference>
<keyword evidence="5" id="KW-0238">DNA-binding</keyword>
<dbReference type="GO" id="GO:0003677">
    <property type="term" value="F:DNA binding"/>
    <property type="evidence" value="ECO:0007669"/>
    <property type="project" value="UniProtKB-KW"/>
</dbReference>
<evidence type="ECO:0000256" key="2">
    <source>
        <dbReference type="ARBA" id="ARBA00022705"/>
    </source>
</evidence>
<dbReference type="PANTHER" id="PTHR46765">
    <property type="entry name" value="P-LOOP CONTAINING NUCLEOSIDE TRIPHOSPHATE HYDROLASES SUPERFAMILY PROTEIN"/>
    <property type="match status" value="1"/>
</dbReference>
<comment type="similarity">
    <text evidence="8">Belongs to the activator 1 small subunits family. CTF18 subfamily.</text>
</comment>
<dbReference type="GeneID" id="37013216"/>
<evidence type="ECO:0000256" key="8">
    <source>
        <dbReference type="ARBA" id="ARBA00043975"/>
    </source>
</evidence>
<feature type="compositionally biased region" description="Acidic residues" evidence="9">
    <location>
        <begin position="110"/>
        <end position="123"/>
    </location>
</feature>
<dbReference type="Pfam" id="PF00004">
    <property type="entry name" value="AAA"/>
    <property type="match status" value="1"/>
</dbReference>
<dbReference type="RefSeq" id="XP_025351343.1">
    <property type="nucleotide sequence ID" value="XM_025491482.1"/>
</dbReference>
<feature type="region of interest" description="Disordered" evidence="9">
    <location>
        <begin position="364"/>
        <end position="386"/>
    </location>
</feature>
<dbReference type="Gene3D" id="3.40.50.300">
    <property type="entry name" value="P-loop containing nucleotide triphosphate hydrolases"/>
    <property type="match status" value="1"/>
</dbReference>